<dbReference type="Pfam" id="PF07719">
    <property type="entry name" value="TPR_2"/>
    <property type="match status" value="1"/>
</dbReference>
<keyword evidence="14" id="KW-0496">Mitochondrion</keyword>
<reference evidence="23" key="2">
    <citation type="submission" date="2025-09" db="UniProtKB">
        <authorList>
            <consortium name="Ensembl"/>
        </authorList>
    </citation>
    <scope>IDENTIFICATION</scope>
</reference>
<evidence type="ECO:0000256" key="9">
    <source>
        <dbReference type="ARBA" id="ARBA00022701"/>
    </source>
</evidence>
<dbReference type="FunFam" id="3.10.50.40:FF:000013">
    <property type="entry name" value="Peptidylprolyl isomerase"/>
    <property type="match status" value="1"/>
</dbReference>
<dbReference type="SUPFAM" id="SSF48452">
    <property type="entry name" value="TPR-like"/>
    <property type="match status" value="1"/>
</dbReference>
<dbReference type="FunFam" id="3.10.50.40:FF:000011">
    <property type="entry name" value="Peptidylprolyl isomerase"/>
    <property type="match status" value="1"/>
</dbReference>
<dbReference type="InterPro" id="IPR050754">
    <property type="entry name" value="FKBP4/5/8-like"/>
</dbReference>
<keyword evidence="6" id="KW-0488">Methylation</keyword>
<evidence type="ECO:0000256" key="4">
    <source>
        <dbReference type="ARBA" id="ARBA00004245"/>
    </source>
</evidence>
<name>A0A8C7YFG1_9TELE</name>
<keyword evidence="10" id="KW-0677">Repeat</keyword>
<proteinExistence type="predicted"/>
<dbReference type="SUPFAM" id="SSF54534">
    <property type="entry name" value="FKBP-like"/>
    <property type="match status" value="2"/>
</dbReference>
<dbReference type="Pfam" id="PF00515">
    <property type="entry name" value="TPR_1"/>
    <property type="match status" value="1"/>
</dbReference>
<keyword evidence="7" id="KW-0963">Cytoplasm</keyword>
<evidence type="ECO:0000256" key="8">
    <source>
        <dbReference type="ARBA" id="ARBA00022553"/>
    </source>
</evidence>
<keyword evidence="12" id="KW-0007">Acetylation</keyword>
<keyword evidence="9" id="KW-0493">Microtubule</keyword>
<evidence type="ECO:0000256" key="13">
    <source>
        <dbReference type="ARBA" id="ARBA00023110"/>
    </source>
</evidence>
<dbReference type="GeneTree" id="ENSGT00940000157200"/>
<dbReference type="GO" id="GO:0005874">
    <property type="term" value="C:microtubule"/>
    <property type="evidence" value="ECO:0007669"/>
    <property type="project" value="UniProtKB-KW"/>
</dbReference>
<feature type="compositionally biased region" description="Polar residues" evidence="21">
    <location>
        <begin position="1"/>
        <end position="11"/>
    </location>
</feature>
<evidence type="ECO:0000313" key="24">
    <source>
        <dbReference type="Proteomes" id="UP000694383"/>
    </source>
</evidence>
<keyword evidence="18" id="KW-0539">Nucleus</keyword>
<dbReference type="PANTHER" id="PTHR46512">
    <property type="entry name" value="PEPTIDYLPROLYL ISOMERASE"/>
    <property type="match status" value="1"/>
</dbReference>
<dbReference type="Gene3D" id="3.10.50.40">
    <property type="match status" value="2"/>
</dbReference>
<evidence type="ECO:0000256" key="5">
    <source>
        <dbReference type="ARBA" id="ARBA00004514"/>
    </source>
</evidence>
<organism evidence="23 24">
    <name type="scientific">Oryzias sinensis</name>
    <name type="common">Chinese medaka</name>
    <dbReference type="NCBI Taxonomy" id="183150"/>
    <lineage>
        <taxon>Eukaryota</taxon>
        <taxon>Metazoa</taxon>
        <taxon>Chordata</taxon>
        <taxon>Craniata</taxon>
        <taxon>Vertebrata</taxon>
        <taxon>Euteleostomi</taxon>
        <taxon>Actinopterygii</taxon>
        <taxon>Neopterygii</taxon>
        <taxon>Teleostei</taxon>
        <taxon>Neoteleostei</taxon>
        <taxon>Acanthomorphata</taxon>
        <taxon>Ovalentaria</taxon>
        <taxon>Atherinomorphae</taxon>
        <taxon>Beloniformes</taxon>
        <taxon>Adrianichthyidae</taxon>
        <taxon>Oryziinae</taxon>
        <taxon>Oryzias</taxon>
    </lineage>
</organism>
<dbReference type="Proteomes" id="UP000694383">
    <property type="component" value="Unplaced"/>
</dbReference>
<protein>
    <recommendedName>
        <fullName evidence="19">peptidylprolyl isomerase</fullName>
        <ecNumber evidence="19">5.2.1.8</ecNumber>
    </recommendedName>
</protein>
<dbReference type="Pfam" id="PF00254">
    <property type="entry name" value="FKBP_C"/>
    <property type="match status" value="2"/>
</dbReference>
<keyword evidence="8" id="KW-0597">Phosphoprotein</keyword>
<comment type="subcellular location">
    <subcellularLocation>
        <location evidence="4">Cytoplasm</location>
        <location evidence="4">Cytoskeleton</location>
    </subcellularLocation>
    <subcellularLocation>
        <location evidence="5">Cytoplasm</location>
        <location evidence="5">Cytosol</location>
    </subcellularLocation>
    <subcellularLocation>
        <location evidence="3">Mitochondrion</location>
    </subcellularLocation>
    <subcellularLocation>
        <location evidence="2">Nucleus</location>
    </subcellularLocation>
</comment>
<evidence type="ECO:0000256" key="1">
    <source>
        <dbReference type="ARBA" id="ARBA00000971"/>
    </source>
</evidence>
<keyword evidence="24" id="KW-1185">Reference proteome</keyword>
<dbReference type="GO" id="GO:0005739">
    <property type="term" value="C:mitochondrion"/>
    <property type="evidence" value="ECO:0007669"/>
    <property type="project" value="UniProtKB-SubCell"/>
</dbReference>
<dbReference type="InterPro" id="IPR013105">
    <property type="entry name" value="TPR_2"/>
</dbReference>
<dbReference type="Ensembl" id="ENSOSIT00000027118.1">
    <property type="protein sequence ID" value="ENSOSIP00000025715.1"/>
    <property type="gene ID" value="ENSOSIG00000013149.1"/>
</dbReference>
<feature type="repeat" description="TPR" evidence="20">
    <location>
        <begin position="315"/>
        <end position="348"/>
    </location>
</feature>
<sequence length="425" mass="47960">MTAEEQSNEGQHTIPLEGEDITPKKDGGVLKVIKREGTGTEFPMTGDKVFVHYVGTLLDGTHFDSSRDRGEKFSFELGKGQVIKAWDIGVATMKVGELCQLVCKPEYAYGSAGSPPKIPPNATLVFEVELFDFRGEDLTEDEDGGIIRRIITKGEGYSKPNEGASVEVTVQGTHDERIFDERELKFEIGDGESFNLPAGVEKAIMAMEQGEEALFTIKPKYGYGNAGNAKFNIPAGATLQYKIKLTAFEKAKESWEMNTPEKLEQSSIIKEKGTQYFKDGKYKQASVQYKKIVSWLEHESGLSEEDEKKAKTLRLAAHLNLAMCYLKLHEPNQALENCDKALEMDSSNEKALFRRGEALFAMNEFDKARDDFQRVVQLYPANKAAKSQVQHHQRRSKLFIYFPLHMLYFHTLTKINFDVRLGFHK</sequence>
<accession>A0A8C7YFG1</accession>
<dbReference type="FunFam" id="1.25.40.10:FF:000008">
    <property type="entry name" value="Peptidylprolyl isomerase"/>
    <property type="match status" value="1"/>
</dbReference>
<dbReference type="PROSITE" id="PS50059">
    <property type="entry name" value="FKBP_PPIASE"/>
    <property type="match status" value="2"/>
</dbReference>
<dbReference type="Gene3D" id="1.25.40.10">
    <property type="entry name" value="Tetratricopeptide repeat domain"/>
    <property type="match status" value="1"/>
</dbReference>
<evidence type="ECO:0000256" key="20">
    <source>
        <dbReference type="PROSITE-ProRule" id="PRU00339"/>
    </source>
</evidence>
<evidence type="ECO:0000256" key="3">
    <source>
        <dbReference type="ARBA" id="ARBA00004173"/>
    </source>
</evidence>
<evidence type="ECO:0000256" key="11">
    <source>
        <dbReference type="ARBA" id="ARBA00022803"/>
    </source>
</evidence>
<keyword evidence="13 19" id="KW-0697">Rotamase</keyword>
<keyword evidence="16" id="KW-0206">Cytoskeleton</keyword>
<feature type="region of interest" description="Disordered" evidence="21">
    <location>
        <begin position="1"/>
        <end position="23"/>
    </location>
</feature>
<dbReference type="PANTHER" id="PTHR46512:SF9">
    <property type="entry name" value="PEPTIDYLPROLYL ISOMERASE"/>
    <property type="match status" value="1"/>
</dbReference>
<dbReference type="InterPro" id="IPR001179">
    <property type="entry name" value="PPIase_FKBP_dom"/>
</dbReference>
<evidence type="ECO:0000313" key="23">
    <source>
        <dbReference type="Ensembl" id="ENSOSIP00000025715.1"/>
    </source>
</evidence>
<evidence type="ECO:0000256" key="10">
    <source>
        <dbReference type="ARBA" id="ARBA00022737"/>
    </source>
</evidence>
<dbReference type="GO" id="GO:0003755">
    <property type="term" value="F:peptidyl-prolyl cis-trans isomerase activity"/>
    <property type="evidence" value="ECO:0007669"/>
    <property type="project" value="UniProtKB-KW"/>
</dbReference>
<evidence type="ECO:0000256" key="19">
    <source>
        <dbReference type="PROSITE-ProRule" id="PRU00277"/>
    </source>
</evidence>
<dbReference type="InterPro" id="IPR011990">
    <property type="entry name" value="TPR-like_helical_dom_sf"/>
</dbReference>
<dbReference type="AlphaFoldDB" id="A0A8C7YFG1"/>
<reference evidence="23" key="1">
    <citation type="submission" date="2025-08" db="UniProtKB">
        <authorList>
            <consortium name="Ensembl"/>
        </authorList>
    </citation>
    <scope>IDENTIFICATION</scope>
</reference>
<evidence type="ECO:0000256" key="6">
    <source>
        <dbReference type="ARBA" id="ARBA00022481"/>
    </source>
</evidence>
<dbReference type="GO" id="GO:0005634">
    <property type="term" value="C:nucleus"/>
    <property type="evidence" value="ECO:0007669"/>
    <property type="project" value="UniProtKB-SubCell"/>
</dbReference>
<dbReference type="EC" id="5.2.1.8" evidence="19"/>
<keyword evidence="11 20" id="KW-0802">TPR repeat</keyword>
<evidence type="ECO:0000256" key="15">
    <source>
        <dbReference type="ARBA" id="ARBA00023186"/>
    </source>
</evidence>
<keyword evidence="17 19" id="KW-0413">Isomerase</keyword>
<evidence type="ECO:0000256" key="2">
    <source>
        <dbReference type="ARBA" id="ARBA00004123"/>
    </source>
</evidence>
<dbReference type="InterPro" id="IPR046357">
    <property type="entry name" value="PPIase_dom_sf"/>
</dbReference>
<feature type="domain" description="PPIase FKBP-type" evidence="22">
    <location>
        <begin position="163"/>
        <end position="249"/>
    </location>
</feature>
<evidence type="ECO:0000256" key="16">
    <source>
        <dbReference type="ARBA" id="ARBA00023212"/>
    </source>
</evidence>
<dbReference type="SMART" id="SM00028">
    <property type="entry name" value="TPR"/>
    <property type="match status" value="3"/>
</dbReference>
<evidence type="ECO:0000256" key="18">
    <source>
        <dbReference type="ARBA" id="ARBA00023242"/>
    </source>
</evidence>
<evidence type="ECO:0000256" key="14">
    <source>
        <dbReference type="ARBA" id="ARBA00023128"/>
    </source>
</evidence>
<dbReference type="GO" id="GO:0005829">
    <property type="term" value="C:cytosol"/>
    <property type="evidence" value="ECO:0007669"/>
    <property type="project" value="UniProtKB-SubCell"/>
</dbReference>
<evidence type="ECO:0000256" key="7">
    <source>
        <dbReference type="ARBA" id="ARBA00022490"/>
    </source>
</evidence>
<feature type="repeat" description="TPR" evidence="20">
    <location>
        <begin position="349"/>
        <end position="382"/>
    </location>
</feature>
<comment type="catalytic activity">
    <reaction evidence="1 19">
        <text>[protein]-peptidylproline (omega=180) = [protein]-peptidylproline (omega=0)</text>
        <dbReference type="Rhea" id="RHEA:16237"/>
        <dbReference type="Rhea" id="RHEA-COMP:10747"/>
        <dbReference type="Rhea" id="RHEA-COMP:10748"/>
        <dbReference type="ChEBI" id="CHEBI:83833"/>
        <dbReference type="ChEBI" id="CHEBI:83834"/>
        <dbReference type="EC" id="5.2.1.8"/>
    </reaction>
</comment>
<evidence type="ECO:0000256" key="12">
    <source>
        <dbReference type="ARBA" id="ARBA00022990"/>
    </source>
</evidence>
<evidence type="ECO:0000259" key="22">
    <source>
        <dbReference type="PROSITE" id="PS50059"/>
    </source>
</evidence>
<evidence type="ECO:0000256" key="21">
    <source>
        <dbReference type="SAM" id="MobiDB-lite"/>
    </source>
</evidence>
<feature type="domain" description="PPIase FKBP-type" evidence="22">
    <location>
        <begin position="46"/>
        <end position="134"/>
    </location>
</feature>
<dbReference type="PROSITE" id="PS50005">
    <property type="entry name" value="TPR"/>
    <property type="match status" value="2"/>
</dbReference>
<evidence type="ECO:0000256" key="17">
    <source>
        <dbReference type="ARBA" id="ARBA00023235"/>
    </source>
</evidence>
<keyword evidence="15" id="KW-0143">Chaperone</keyword>
<dbReference type="InterPro" id="IPR019734">
    <property type="entry name" value="TPR_rpt"/>
</dbReference>